<accession>S0AS03</accession>
<proteinExistence type="inferred from homology"/>
<dbReference type="Pfam" id="PF17863">
    <property type="entry name" value="AAA_lid_2"/>
    <property type="match status" value="1"/>
</dbReference>
<gene>
    <name evidence="6" type="ORF">FACI_IFERC00001G1607</name>
</gene>
<evidence type="ECO:0000259" key="5">
    <source>
        <dbReference type="PROSITE" id="PS50234"/>
    </source>
</evidence>
<dbReference type="Pfam" id="PF01078">
    <property type="entry name" value="Mg_chelatase"/>
    <property type="match status" value="1"/>
</dbReference>
<dbReference type="PROSITE" id="PS50234">
    <property type="entry name" value="VWFA"/>
    <property type="match status" value="1"/>
</dbReference>
<dbReference type="GeneID" id="16025793"/>
<dbReference type="RefSeq" id="WP_009887643.1">
    <property type="nucleotide sequence ID" value="NC_021592.1"/>
</dbReference>
<evidence type="ECO:0000256" key="4">
    <source>
        <dbReference type="SAM" id="MobiDB-lite"/>
    </source>
</evidence>
<evidence type="ECO:0000256" key="3">
    <source>
        <dbReference type="ARBA" id="ARBA00022840"/>
    </source>
</evidence>
<name>S0AS03_FERAC</name>
<dbReference type="InterPro" id="IPR036465">
    <property type="entry name" value="vWFA_dom_sf"/>
</dbReference>
<evidence type="ECO:0000256" key="2">
    <source>
        <dbReference type="ARBA" id="ARBA00022741"/>
    </source>
</evidence>
<dbReference type="Gene3D" id="3.40.50.300">
    <property type="entry name" value="P-loop containing nucleotide triphosphate hydrolases"/>
    <property type="match status" value="1"/>
</dbReference>
<keyword evidence="3" id="KW-0067">ATP-binding</keyword>
<dbReference type="InterPro" id="IPR045006">
    <property type="entry name" value="CHLI-like"/>
</dbReference>
<keyword evidence="2" id="KW-0547">Nucleotide-binding</keyword>
<dbReference type="InterPro" id="IPR027417">
    <property type="entry name" value="P-loop_NTPase"/>
</dbReference>
<dbReference type="Gene3D" id="3.40.50.410">
    <property type="entry name" value="von Willebrand factor, type A domain"/>
    <property type="match status" value="1"/>
</dbReference>
<dbReference type="InterPro" id="IPR000523">
    <property type="entry name" value="Mg_chelatse_chII-like_cat_dom"/>
</dbReference>
<feature type="domain" description="VWFA" evidence="5">
    <location>
        <begin position="451"/>
        <end position="582"/>
    </location>
</feature>
<evidence type="ECO:0000313" key="7">
    <source>
        <dbReference type="Proteomes" id="UP000014660"/>
    </source>
</evidence>
<evidence type="ECO:0000256" key="1">
    <source>
        <dbReference type="ARBA" id="ARBA00005799"/>
    </source>
</evidence>
<dbReference type="SMART" id="SM00327">
    <property type="entry name" value="VWA"/>
    <property type="match status" value="1"/>
</dbReference>
<feature type="compositionally biased region" description="Polar residues" evidence="4">
    <location>
        <begin position="342"/>
        <end position="353"/>
    </location>
</feature>
<feature type="compositionally biased region" description="Basic residues" evidence="4">
    <location>
        <begin position="397"/>
        <end position="412"/>
    </location>
</feature>
<dbReference type="KEGG" id="fac:FACI_IFERC01G1607"/>
<dbReference type="PANTHER" id="PTHR32039:SF9">
    <property type="entry name" value="MAGNESIUM-CHELATASE SUBUNIT CHLI-2, CHLOROPLASTIC"/>
    <property type="match status" value="1"/>
</dbReference>
<dbReference type="Pfam" id="PF13519">
    <property type="entry name" value="VWA_2"/>
    <property type="match status" value="1"/>
</dbReference>
<reference evidence="6 7" key="1">
    <citation type="journal article" date="2007" name="Proc. Natl. Acad. Sci. U.S.A.">
        <title>Genome dynamics in a natural archaeal population.</title>
        <authorList>
            <person name="Allen E.E."/>
            <person name="Tyson G.W."/>
            <person name="Whitaker R.J."/>
            <person name="Detter J.C."/>
            <person name="Richardson P.M."/>
            <person name="Banfield J.F."/>
        </authorList>
    </citation>
    <scope>NUCLEOTIDE SEQUENCE [LARGE SCALE GENOMIC DNA]</scope>
    <source>
        <strain evidence="7">fer1</strain>
    </source>
</reference>
<feature type="region of interest" description="Disordered" evidence="4">
    <location>
        <begin position="314"/>
        <end position="413"/>
    </location>
</feature>
<evidence type="ECO:0000313" key="6">
    <source>
        <dbReference type="EMBL" id="AGO61587.1"/>
    </source>
</evidence>
<protein>
    <recommendedName>
        <fullName evidence="5">VWFA domain-containing protein</fullName>
    </recommendedName>
</protein>
<dbReference type="SUPFAM" id="SSF52540">
    <property type="entry name" value="P-loop containing nucleoside triphosphate hydrolases"/>
    <property type="match status" value="1"/>
</dbReference>
<dbReference type="InterPro" id="IPR041628">
    <property type="entry name" value="ChlI/MoxR_AAA_lid"/>
</dbReference>
<dbReference type="Gene3D" id="1.10.8.80">
    <property type="entry name" value="Magnesium chelatase subunit I, C-Terminal domain"/>
    <property type="match status" value="1"/>
</dbReference>
<dbReference type="PANTHER" id="PTHR32039">
    <property type="entry name" value="MAGNESIUM-CHELATASE SUBUNIT CHLI"/>
    <property type="match status" value="1"/>
</dbReference>
<dbReference type="PATRIC" id="fig|333146.12.peg.1635"/>
<dbReference type="InterPro" id="IPR003593">
    <property type="entry name" value="AAA+_ATPase"/>
</dbReference>
<dbReference type="GO" id="GO:0005524">
    <property type="term" value="F:ATP binding"/>
    <property type="evidence" value="ECO:0007669"/>
    <property type="project" value="UniProtKB-KW"/>
</dbReference>
<organism evidence="6 7">
    <name type="scientific">Ferroplasma acidarmanus Fer1</name>
    <dbReference type="NCBI Taxonomy" id="333146"/>
    <lineage>
        <taxon>Archaea</taxon>
        <taxon>Methanobacteriati</taxon>
        <taxon>Thermoplasmatota</taxon>
        <taxon>Thermoplasmata</taxon>
        <taxon>Thermoplasmatales</taxon>
        <taxon>Ferroplasmaceae</taxon>
        <taxon>Ferroplasma</taxon>
    </lineage>
</organism>
<dbReference type="SMART" id="SM00382">
    <property type="entry name" value="AAA"/>
    <property type="match status" value="1"/>
</dbReference>
<dbReference type="SUPFAM" id="SSF53300">
    <property type="entry name" value="vWA-like"/>
    <property type="match status" value="1"/>
</dbReference>
<dbReference type="AlphaFoldDB" id="S0AS03"/>
<comment type="similarity">
    <text evidence="1">Belongs to the Mg-chelatase subunits D/I family.</text>
</comment>
<keyword evidence="7" id="KW-1185">Reference proteome</keyword>
<feature type="compositionally biased region" description="Basic and acidic residues" evidence="4">
    <location>
        <begin position="354"/>
        <end position="396"/>
    </location>
</feature>
<dbReference type="EMBL" id="CP004145">
    <property type="protein sequence ID" value="AGO61587.1"/>
    <property type="molecule type" value="Genomic_DNA"/>
</dbReference>
<dbReference type="Proteomes" id="UP000014660">
    <property type="component" value="Chromosome"/>
</dbReference>
<dbReference type="HOGENOM" id="CLU_016684_6_2_2"/>
<feature type="compositionally biased region" description="Low complexity" evidence="4">
    <location>
        <begin position="325"/>
        <end position="339"/>
    </location>
</feature>
<dbReference type="InterPro" id="IPR002035">
    <property type="entry name" value="VWF_A"/>
</dbReference>
<sequence length="615" mass="69134">MRTYPFPFSAIVDNEDIKLGLIVNAIDSNIGGLLITGPKGIAKSTMVRALSSILPEVKAVKGCRFHCDPDGDLCDECLEARKKGELKTENMKIRIINLPNSTTLDRVVGSLDISHAIKGESVLREGLIGEANRGILYIDEVNLLDDSIVDSILDSAASGINIVEREGVSYTHPARFILVGTMNPEEGELRPQLLDRFGISVEGKMPESPEKLLDIADRVEEFDSDRESFIEKFRAPDREIQLKIVNARKLLPYVKIKREYRVFVADLVIKNSLSNRAMISTVKTAKAIAAYYGRTEVNEDDLKKALQFALNHRMKEKGKSRPDYNFNDPGNNGDNTGDNQEQDSASNQPTPQDQKNHETGKNGKEKQEKQQKQKENRESTVHNLEVDTGKKIETKKSGRSGRAKQFRHRGRKSGTYMDIRHSLLNTWSSGFRMINEKTIVMKDSYSKGSIPFIIAIDSSRSMNFSSRIEIAREFSDMLLKKLYIMRSRVALIKFAGERSEVLMNFSRNFTALKNIIDNISSGGKTPLYDALENIYKLSSYEKLKTVSLLVTDGRGNVFPGNARENLMEISKKIKPLSSMYIIDKNDNKFLPTYNGIISSYAGAKIINNIENIKIN</sequence>